<feature type="region of interest" description="Disordered" evidence="2">
    <location>
        <begin position="154"/>
        <end position="194"/>
    </location>
</feature>
<evidence type="ECO:0000313" key="4">
    <source>
        <dbReference type="Proteomes" id="UP000467700"/>
    </source>
</evidence>
<dbReference type="SUPFAM" id="SSF50969">
    <property type="entry name" value="YVTN repeat-like/Quinoprotein amine dehydrogenase"/>
    <property type="match status" value="1"/>
</dbReference>
<keyword evidence="4" id="KW-1185">Reference proteome</keyword>
<accession>A0A8S0XSB5</accession>
<keyword evidence="1" id="KW-0853">WD repeat</keyword>
<dbReference type="PANTHER" id="PTHR44163">
    <property type="entry name" value="U3 SMALL NUCLEOLAR RNA-ASSOCIATED PROTEIN 4 HOMOLOG"/>
    <property type="match status" value="1"/>
</dbReference>
<dbReference type="Gene3D" id="2.130.10.10">
    <property type="entry name" value="YVTN repeat-like/Quinoprotein amine dehydrogenase"/>
    <property type="match status" value="3"/>
</dbReference>
<dbReference type="GO" id="GO:0030686">
    <property type="term" value="C:90S preribosome"/>
    <property type="evidence" value="ECO:0007669"/>
    <property type="project" value="InterPro"/>
</dbReference>
<dbReference type="GO" id="GO:0003723">
    <property type="term" value="F:RNA binding"/>
    <property type="evidence" value="ECO:0007669"/>
    <property type="project" value="TreeGrafter"/>
</dbReference>
<proteinExistence type="predicted"/>
<dbReference type="SMART" id="SM00320">
    <property type="entry name" value="WD40"/>
    <property type="match status" value="7"/>
</dbReference>
<feature type="compositionally biased region" description="Acidic residues" evidence="2">
    <location>
        <begin position="176"/>
        <end position="188"/>
    </location>
</feature>
<dbReference type="Proteomes" id="UP000467700">
    <property type="component" value="Unassembled WGS sequence"/>
</dbReference>
<evidence type="ECO:0000256" key="1">
    <source>
        <dbReference type="PROSITE-ProRule" id="PRU00221"/>
    </source>
</evidence>
<dbReference type="AlphaFoldDB" id="A0A8S0XSB5"/>
<dbReference type="PANTHER" id="PTHR44163:SF1">
    <property type="entry name" value="U3 SMALL NUCLEOLAR RNA-ASSOCIATED PROTEIN 4 HOMOLOG"/>
    <property type="match status" value="1"/>
</dbReference>
<feature type="region of interest" description="Disordered" evidence="2">
    <location>
        <begin position="590"/>
        <end position="640"/>
    </location>
</feature>
<evidence type="ECO:0000256" key="2">
    <source>
        <dbReference type="SAM" id="MobiDB-lite"/>
    </source>
</evidence>
<organism evidence="3 4">
    <name type="scientific">Cyclocybe aegerita</name>
    <name type="common">Black poplar mushroom</name>
    <name type="synonym">Agrocybe aegerita</name>
    <dbReference type="NCBI Taxonomy" id="1973307"/>
    <lineage>
        <taxon>Eukaryota</taxon>
        <taxon>Fungi</taxon>
        <taxon>Dikarya</taxon>
        <taxon>Basidiomycota</taxon>
        <taxon>Agaricomycotina</taxon>
        <taxon>Agaricomycetes</taxon>
        <taxon>Agaricomycetidae</taxon>
        <taxon>Agaricales</taxon>
        <taxon>Agaricineae</taxon>
        <taxon>Bolbitiaceae</taxon>
        <taxon>Cyclocybe</taxon>
    </lineage>
</organism>
<evidence type="ECO:0000313" key="3">
    <source>
        <dbReference type="EMBL" id="CAA7264711.1"/>
    </source>
</evidence>
<dbReference type="EMBL" id="CACVBS010000046">
    <property type="protein sequence ID" value="CAA7264711.1"/>
    <property type="molecule type" value="Genomic_DNA"/>
</dbReference>
<dbReference type="InterPro" id="IPR015943">
    <property type="entry name" value="WD40/YVTN_repeat-like_dom_sf"/>
</dbReference>
<feature type="repeat" description="WD" evidence="1">
    <location>
        <begin position="192"/>
        <end position="214"/>
    </location>
</feature>
<dbReference type="InterPro" id="IPR046351">
    <property type="entry name" value="UTP4"/>
</dbReference>
<dbReference type="GO" id="GO:0000462">
    <property type="term" value="P:maturation of SSU-rRNA from tricistronic rRNA transcript (SSU-rRNA, 5.8S rRNA, LSU-rRNA)"/>
    <property type="evidence" value="ECO:0007669"/>
    <property type="project" value="InterPro"/>
</dbReference>
<comment type="caution">
    <text evidence="3">The sequence shown here is derived from an EMBL/GenBank/DDBJ whole genome shotgun (WGS) entry which is preliminary data.</text>
</comment>
<dbReference type="InterPro" id="IPR001680">
    <property type="entry name" value="WD40_rpt"/>
</dbReference>
<sequence>MKFGLLAVGHANGNIDICEWMGGEREQQCSQAWVVRKILPGPYPSKVDSLAFVIRHPEDLGPDDVPEQSDLRLFSSGGGSELIEWDLERGCIRKTISSQGGSIWSVAVNPSSTSLALGCEDGTVRILSVANDTLTHSRRFDRVKCRMLSIAWGPPMPRHPAASSQKTAQTQTATEESSDDDGEEDEWTDSWLVTGGSDSSLRKWDVATGRVVERMGVDKLRGERTLVWTVGALGDGTIISGDSLGMVKFWDSRTCTQLYSFQAHGADVLCMAISPEGKAVYTSGVDQKTVQFSLVKTSSTEKGPASSRWTQTTSRRMHSHDVRALAIWPPYTPLPPAHKRAFPIDVAPVLASGGLDMSVVLTPAALPTSTVVKVMNPLDTSVEATFEDSYHRKLAYVSRGAVRAAKTARLVSCAREAGLSIWCIRKKLVEQEEPQPQVSPEAIDLDGVDEQPFAGGWEKVLEMDLNVHSNIVAHEISDDGRWLVVSDLYESKLFSLHTDDKGLINPKRIKDFSAILQSQIPTSNTHPVSTGGLTFRFTPDSSKLVMSTAMSSYILIVDLTSEKLRVLRRFDHHRMQDSVVHDRVMKGRVASRKGELNGHAAVNGNAQGDEDVEMGDVDSPPPVDHSEDEGEQSEREDVKSTAAVVSIDQIAISTDGQWLATSDSRARTHVFNLDSISHHTVLPSFHRPAQVLAFDPVHPSVLLLAFPDNTIQIYDVETRQFPAWGKELASSLPKRFTNAHDTVLGAAFDPLPSPSPLWLATGSGIAEDQDQTRTRYVLFWGATWLYKVSLDTRVRTGGKKRRRDAAGLGLPDEGRQWRDSKMVTTYRPILCCDFLAKDELVVVERPLVDVLLTLPPAYFKHKYGAS</sequence>
<dbReference type="GO" id="GO:0032040">
    <property type="term" value="C:small-subunit processome"/>
    <property type="evidence" value="ECO:0007669"/>
    <property type="project" value="TreeGrafter"/>
</dbReference>
<evidence type="ECO:0008006" key="5">
    <source>
        <dbReference type="Google" id="ProtNLM"/>
    </source>
</evidence>
<reference evidence="3 4" key="1">
    <citation type="submission" date="2020-01" db="EMBL/GenBank/DDBJ databases">
        <authorList>
            <person name="Gupta K D."/>
        </authorList>
    </citation>
    <scope>NUCLEOTIDE SEQUENCE [LARGE SCALE GENOMIC DNA]</scope>
</reference>
<dbReference type="InterPro" id="IPR011044">
    <property type="entry name" value="Quino_amine_DH_bsu"/>
</dbReference>
<dbReference type="GO" id="GO:0034455">
    <property type="term" value="C:t-UTP complex"/>
    <property type="evidence" value="ECO:0007669"/>
    <property type="project" value="TreeGrafter"/>
</dbReference>
<dbReference type="Pfam" id="PF00400">
    <property type="entry name" value="WD40"/>
    <property type="match status" value="2"/>
</dbReference>
<dbReference type="PROSITE" id="PS50082">
    <property type="entry name" value="WD_REPEATS_2"/>
    <property type="match status" value="1"/>
</dbReference>
<dbReference type="OrthoDB" id="8883818at2759"/>
<dbReference type="InterPro" id="IPR036322">
    <property type="entry name" value="WD40_repeat_dom_sf"/>
</dbReference>
<gene>
    <name evidence="3" type="ORF">AAE3_LOCUS7272</name>
</gene>
<feature type="compositionally biased region" description="Low complexity" evidence="2">
    <location>
        <begin position="161"/>
        <end position="175"/>
    </location>
</feature>
<name>A0A8S0XSB5_CYCAE</name>
<protein>
    <recommendedName>
        <fullName evidence="5">WD40 repeat-like protein</fullName>
    </recommendedName>
</protein>
<dbReference type="SUPFAM" id="SSF50978">
    <property type="entry name" value="WD40 repeat-like"/>
    <property type="match status" value="1"/>
</dbReference>